<keyword evidence="8" id="KW-0378">Hydrolase</keyword>
<comment type="function">
    <text evidence="8">Probable subunit of the gamma-secretase complex, an endoprotease complex that catalyzes the intramembrane cleavage of integral membrane proteins such as Notch receptors.</text>
</comment>
<comment type="domain">
    <text evidence="8">The PAL motif is required for normal active site conformation.</text>
</comment>
<comment type="subcellular location">
    <subcellularLocation>
        <location evidence="8">Endoplasmic reticulum membrane</location>
        <topology evidence="8">Multi-pass membrane protein</topology>
    </subcellularLocation>
    <subcellularLocation>
        <location evidence="8">Golgi apparatus membrane</location>
        <topology evidence="8">Multi-pass membrane protein</topology>
    </subcellularLocation>
</comment>
<feature type="transmembrane region" description="Helical" evidence="8">
    <location>
        <begin position="83"/>
        <end position="109"/>
    </location>
</feature>
<keyword evidence="8" id="KW-0645">Protease</keyword>
<evidence type="ECO:0000313" key="10">
    <source>
        <dbReference type="EMBL" id="KOO22168.1"/>
    </source>
</evidence>
<comment type="similarity">
    <text evidence="1 8">Belongs to the peptidase A22A family.</text>
</comment>
<dbReference type="GO" id="GO:0005789">
    <property type="term" value="C:endoplasmic reticulum membrane"/>
    <property type="evidence" value="ECO:0007669"/>
    <property type="project" value="UniProtKB-SubCell"/>
</dbReference>
<evidence type="ECO:0000256" key="3">
    <source>
        <dbReference type="ARBA" id="ARBA00022824"/>
    </source>
</evidence>
<organism evidence="10 11">
    <name type="scientific">Chrysochromulina tobinii</name>
    <dbReference type="NCBI Taxonomy" id="1460289"/>
    <lineage>
        <taxon>Eukaryota</taxon>
        <taxon>Haptista</taxon>
        <taxon>Haptophyta</taxon>
        <taxon>Prymnesiophyceae</taxon>
        <taxon>Prymnesiales</taxon>
        <taxon>Chrysochromulinaceae</taxon>
        <taxon>Chrysochromulina</taxon>
    </lineage>
</organism>
<keyword evidence="7 8" id="KW-0472">Membrane</keyword>
<keyword evidence="3 8" id="KW-0256">Endoplasmic reticulum</keyword>
<evidence type="ECO:0000256" key="9">
    <source>
        <dbReference type="SAM" id="MobiDB-lite"/>
    </source>
</evidence>
<comment type="subunit">
    <text evidence="8">Homodimer.</text>
</comment>
<dbReference type="InterPro" id="IPR042524">
    <property type="entry name" value="Presenilin_C"/>
</dbReference>
<keyword evidence="11" id="KW-1185">Reference proteome</keyword>
<keyword evidence="4 8" id="KW-0914">Notch signaling pathway</keyword>
<comment type="caution">
    <text evidence="10">The sequence shown here is derived from an EMBL/GenBank/DDBJ whole genome shotgun (WGS) entry which is preliminary data.</text>
</comment>
<dbReference type="SMART" id="SM00730">
    <property type="entry name" value="PSN"/>
    <property type="match status" value="1"/>
</dbReference>
<evidence type="ECO:0000256" key="8">
    <source>
        <dbReference type="RuleBase" id="RU361148"/>
    </source>
</evidence>
<reference evidence="11" key="1">
    <citation type="journal article" date="2015" name="PLoS Genet.">
        <title>Genome Sequence and Transcriptome Analyses of Chrysochromulina tobin: Metabolic Tools for Enhanced Algal Fitness in the Prominent Order Prymnesiales (Haptophyceae).</title>
        <authorList>
            <person name="Hovde B.T."/>
            <person name="Deodato C.R."/>
            <person name="Hunsperger H.M."/>
            <person name="Ryken S.A."/>
            <person name="Yost W."/>
            <person name="Jha R.K."/>
            <person name="Patterson J."/>
            <person name="Monnat R.J. Jr."/>
            <person name="Barlow S.B."/>
            <person name="Starkenburg S.R."/>
            <person name="Cattolico R.A."/>
        </authorList>
    </citation>
    <scope>NUCLEOTIDE SEQUENCE</scope>
    <source>
        <strain evidence="11">CCMP291</strain>
    </source>
</reference>
<dbReference type="Gene3D" id="1.10.472.100">
    <property type="entry name" value="Presenilin"/>
    <property type="match status" value="1"/>
</dbReference>
<dbReference type="GO" id="GO:0016485">
    <property type="term" value="P:protein processing"/>
    <property type="evidence" value="ECO:0007669"/>
    <property type="project" value="InterPro"/>
</dbReference>
<keyword evidence="5 8" id="KW-1133">Transmembrane helix</keyword>
<dbReference type="AlphaFoldDB" id="A0A0M0J7G1"/>
<feature type="transmembrane region" description="Helical" evidence="8">
    <location>
        <begin position="276"/>
        <end position="299"/>
    </location>
</feature>
<proteinExistence type="inferred from homology"/>
<protein>
    <recommendedName>
        <fullName evidence="8">Presenilin</fullName>
        <ecNumber evidence="8">3.4.23.-</ecNumber>
    </recommendedName>
</protein>
<name>A0A0M0J7G1_9EUKA</name>
<keyword evidence="6 8" id="KW-0333">Golgi apparatus</keyword>
<feature type="transmembrane region" description="Helical" evidence="8">
    <location>
        <begin position="305"/>
        <end position="325"/>
    </location>
</feature>
<evidence type="ECO:0000256" key="4">
    <source>
        <dbReference type="ARBA" id="ARBA00022976"/>
    </source>
</evidence>
<dbReference type="PANTHER" id="PTHR10202">
    <property type="entry name" value="PRESENILIN"/>
    <property type="match status" value="1"/>
</dbReference>
<dbReference type="Proteomes" id="UP000037460">
    <property type="component" value="Unassembled WGS sequence"/>
</dbReference>
<evidence type="ECO:0000256" key="1">
    <source>
        <dbReference type="ARBA" id="ARBA00008604"/>
    </source>
</evidence>
<evidence type="ECO:0000256" key="6">
    <source>
        <dbReference type="ARBA" id="ARBA00023034"/>
    </source>
</evidence>
<evidence type="ECO:0000256" key="7">
    <source>
        <dbReference type="ARBA" id="ARBA00023136"/>
    </source>
</evidence>
<feature type="transmembrane region" description="Helical" evidence="8">
    <location>
        <begin position="152"/>
        <end position="171"/>
    </location>
</feature>
<evidence type="ECO:0000313" key="11">
    <source>
        <dbReference type="Proteomes" id="UP000037460"/>
    </source>
</evidence>
<feature type="transmembrane region" description="Helical" evidence="8">
    <location>
        <begin position="183"/>
        <end position="199"/>
    </location>
</feature>
<dbReference type="GO" id="GO:0007219">
    <property type="term" value="P:Notch signaling pathway"/>
    <property type="evidence" value="ECO:0007669"/>
    <property type="project" value="UniProtKB-KW"/>
</dbReference>
<dbReference type="EMBL" id="JWZX01003305">
    <property type="protein sequence ID" value="KOO22168.1"/>
    <property type="molecule type" value="Genomic_DNA"/>
</dbReference>
<dbReference type="InterPro" id="IPR001108">
    <property type="entry name" value="Peptidase_A22A"/>
</dbReference>
<feature type="region of interest" description="Disordered" evidence="9">
    <location>
        <begin position="1"/>
        <end position="23"/>
    </location>
</feature>
<dbReference type="Pfam" id="PF01080">
    <property type="entry name" value="Presenilin"/>
    <property type="match status" value="2"/>
</dbReference>
<dbReference type="GO" id="GO:0042500">
    <property type="term" value="F:aspartic endopeptidase activity, intramembrane cleaving"/>
    <property type="evidence" value="ECO:0007669"/>
    <property type="project" value="InterPro"/>
</dbReference>
<dbReference type="OrthoDB" id="432970at2759"/>
<dbReference type="InterPro" id="IPR006639">
    <property type="entry name" value="Preselin/SPP"/>
</dbReference>
<sequence length="338" mass="36264">MTADATAEAASQPPDPYKQRPTEVEEFGDPGAQVLSLLKPVSITMALVVFLVHEMSAASQGIAGGFSELMVYQESATDSPGTILGGVVLNALVVVFTLFLVTSGLLLLYKCHCYRIIYAWLFFSVSTLLFIFGGYVLRELLFMHDVPMDSPTFFVCMYNFAAVGTLLVFWTEYGCGPTPPLQLQQAYLIIISALLAWSATRLPEWSTWGLLGAVALWDLYAVLAPRGPLKMLVEEAERRGDPIPGLVYQGNDIKLGLGDFVFYSVLVGRASMHSSAALLACAVAIIAGLCATLALLPILQKVLPALPISIAGGIGVYFLTSATLAPMASEAALSHVFL</sequence>
<dbReference type="PRINTS" id="PR01072">
    <property type="entry name" value="PRESENILIN"/>
</dbReference>
<gene>
    <name evidence="10" type="ORF">Ctob_001134</name>
</gene>
<dbReference type="GO" id="GO:0000139">
    <property type="term" value="C:Golgi membrane"/>
    <property type="evidence" value="ECO:0007669"/>
    <property type="project" value="UniProtKB-SubCell"/>
</dbReference>
<feature type="transmembrane region" description="Helical" evidence="8">
    <location>
        <begin position="116"/>
        <end position="137"/>
    </location>
</feature>
<dbReference type="GO" id="GO:0006509">
    <property type="term" value="P:membrane protein ectodomain proteolysis"/>
    <property type="evidence" value="ECO:0007669"/>
    <property type="project" value="TreeGrafter"/>
</dbReference>
<evidence type="ECO:0000256" key="5">
    <source>
        <dbReference type="ARBA" id="ARBA00022989"/>
    </source>
</evidence>
<evidence type="ECO:0000256" key="2">
    <source>
        <dbReference type="ARBA" id="ARBA00022692"/>
    </source>
</evidence>
<dbReference type="PANTHER" id="PTHR10202:SF13">
    <property type="entry name" value="PRESENILIN HOMOLOG"/>
    <property type="match status" value="1"/>
</dbReference>
<dbReference type="EC" id="3.4.23.-" evidence="8"/>
<accession>A0A0M0J7G1</accession>
<keyword evidence="2 8" id="KW-0812">Transmembrane</keyword>
<dbReference type="GO" id="GO:0070765">
    <property type="term" value="C:gamma-secretase complex"/>
    <property type="evidence" value="ECO:0007669"/>
    <property type="project" value="TreeGrafter"/>
</dbReference>